<dbReference type="PANTHER" id="PTHR30006:SF24">
    <property type="entry name" value="SLL0237 PROTEIN"/>
    <property type="match status" value="1"/>
</dbReference>
<keyword evidence="1" id="KW-0732">Signal</keyword>
<proteinExistence type="predicted"/>
<evidence type="ECO:0000313" key="2">
    <source>
        <dbReference type="EMBL" id="MCB5364727.1"/>
    </source>
</evidence>
<dbReference type="EMBL" id="JACDXW010000007">
    <property type="protein sequence ID" value="MCB5364727.1"/>
    <property type="molecule type" value="Genomic_DNA"/>
</dbReference>
<dbReference type="Pfam" id="PF01547">
    <property type="entry name" value="SBP_bac_1"/>
    <property type="match status" value="1"/>
</dbReference>
<dbReference type="Proteomes" id="UP000776983">
    <property type="component" value="Unassembled WGS sequence"/>
</dbReference>
<dbReference type="Gene3D" id="3.40.190.10">
    <property type="entry name" value="Periplasmic binding protein-like II"/>
    <property type="match status" value="2"/>
</dbReference>
<reference evidence="2 3" key="1">
    <citation type="submission" date="2020-07" db="EMBL/GenBank/DDBJ databases">
        <title>Pusillimonas sp. nov., isolated from poultry manure in Taiwan.</title>
        <authorList>
            <person name="Lin S.-Y."/>
            <person name="Tang Y.-S."/>
            <person name="Young C.-C."/>
        </authorList>
    </citation>
    <scope>NUCLEOTIDE SEQUENCE [LARGE SCALE GENOMIC DNA]</scope>
    <source>
        <strain evidence="2 3">CC-YST705</strain>
    </source>
</reference>
<accession>A0ABS8CFX5</accession>
<gene>
    <name evidence="2" type="ORF">H0484_13300</name>
</gene>
<name>A0ABS8CFX5_9BURK</name>
<dbReference type="PANTHER" id="PTHR30006">
    <property type="entry name" value="THIAMINE-BINDING PERIPLASMIC PROTEIN-RELATED"/>
    <property type="match status" value="1"/>
</dbReference>
<organism evidence="2 3">
    <name type="scientific">Mesopusillimonas faecipullorum</name>
    <dbReference type="NCBI Taxonomy" id="2755040"/>
    <lineage>
        <taxon>Bacteria</taxon>
        <taxon>Pseudomonadati</taxon>
        <taxon>Pseudomonadota</taxon>
        <taxon>Betaproteobacteria</taxon>
        <taxon>Burkholderiales</taxon>
        <taxon>Alcaligenaceae</taxon>
        <taxon>Mesopusillimonas</taxon>
    </lineage>
</organism>
<evidence type="ECO:0000256" key="1">
    <source>
        <dbReference type="ARBA" id="ARBA00022729"/>
    </source>
</evidence>
<comment type="caution">
    <text evidence="2">The sequence shown here is derived from an EMBL/GenBank/DDBJ whole genome shotgun (WGS) entry which is preliminary data.</text>
</comment>
<dbReference type="RefSeq" id="WP_226955137.1">
    <property type="nucleotide sequence ID" value="NZ_JACDXW010000007.1"/>
</dbReference>
<protein>
    <submittedName>
        <fullName evidence="2">Extracellular solute-binding protein</fullName>
    </submittedName>
</protein>
<dbReference type="InterPro" id="IPR006059">
    <property type="entry name" value="SBP"/>
</dbReference>
<keyword evidence="3" id="KW-1185">Reference proteome</keyword>
<dbReference type="SUPFAM" id="SSF53850">
    <property type="entry name" value="Periplasmic binding protein-like II"/>
    <property type="match status" value="1"/>
</dbReference>
<sequence>MASAGAQTPSKDVVVMTSYPEELVSLVEAGYEKAHPGARIEIIWRRSGDAMRYLKDHPAYVDVYWTPSQRTFARLAAEGAFQRLPVDMSGLPGKVGGFPISDPDQLYAAAEIAGFGFAVNTERLQDKGLLKPTRWSDLTVPPATKHPTI</sequence>
<evidence type="ECO:0000313" key="3">
    <source>
        <dbReference type="Proteomes" id="UP000776983"/>
    </source>
</evidence>